<gene>
    <name evidence="1" type="ORF">SAMN04488120_10360</name>
</gene>
<evidence type="ECO:0000313" key="2">
    <source>
        <dbReference type="Proteomes" id="UP000199771"/>
    </source>
</evidence>
<dbReference type="STRING" id="1076937.SAMN04488120_10360"/>
<dbReference type="OrthoDB" id="9806524at2"/>
<dbReference type="AlphaFoldDB" id="A0A1I2I9A0"/>
<dbReference type="EMBL" id="FOOC01000003">
    <property type="protein sequence ID" value="SFF37707.1"/>
    <property type="molecule type" value="Genomic_DNA"/>
</dbReference>
<dbReference type="RefSeq" id="WP_091532038.1">
    <property type="nucleotide sequence ID" value="NZ_FOOC01000003.1"/>
</dbReference>
<evidence type="ECO:0000313" key="1">
    <source>
        <dbReference type="EMBL" id="SFF37707.1"/>
    </source>
</evidence>
<dbReference type="Pfam" id="PF07277">
    <property type="entry name" value="SapC"/>
    <property type="match status" value="1"/>
</dbReference>
<protein>
    <submittedName>
        <fullName evidence="1">SapC protein</fullName>
    </submittedName>
</protein>
<dbReference type="Proteomes" id="UP000199771">
    <property type="component" value="Unassembled WGS sequence"/>
</dbReference>
<proteinExistence type="predicted"/>
<keyword evidence="2" id="KW-1185">Reference proteome</keyword>
<sequence length="250" mass="27816">MSRSLRLGAPPGYGGVVPFDRRRHAGMGLVPGIAYTWCATLNAVYVSAAEFARAALDYPLAFAREPGGEYQPVAVLGLRSGENLFVDTKGHWRSGAYVPAYCRRYPFCIAEIPGETRVSGARRLICVDERALTRDTAQPLFDADGNPTPAWSPIQQLIETFEGARLQTRVLARRLEALNLLVPFDALALPRQGPHRRLQGLFRVDEQRLQQIAGRDLRTLMHKGELRAVYAHLISLENFGRLLDLATARH</sequence>
<reference evidence="1 2" key="1">
    <citation type="submission" date="2016-10" db="EMBL/GenBank/DDBJ databases">
        <authorList>
            <person name="de Groot N.N."/>
        </authorList>
    </citation>
    <scope>NUCLEOTIDE SEQUENCE [LARGE SCALE GENOMIC DNA]</scope>
    <source>
        <strain evidence="1 2">DSM 23609</strain>
    </source>
</reference>
<dbReference type="InterPro" id="IPR010836">
    <property type="entry name" value="SapC"/>
</dbReference>
<accession>A0A1I2I9A0</accession>
<name>A0A1I2I9A0_9GAMM</name>
<organism evidence="1 2">
    <name type="scientific">Fontimonas thermophila</name>
    <dbReference type="NCBI Taxonomy" id="1076937"/>
    <lineage>
        <taxon>Bacteria</taxon>
        <taxon>Pseudomonadati</taxon>
        <taxon>Pseudomonadota</taxon>
        <taxon>Gammaproteobacteria</taxon>
        <taxon>Nevskiales</taxon>
        <taxon>Nevskiaceae</taxon>
        <taxon>Fontimonas</taxon>
    </lineage>
</organism>